<dbReference type="PANTHER" id="PTHR33365:SF4">
    <property type="entry name" value="CYCLOCHLOROTINE BIOSYNTHESIS PROTEIN O"/>
    <property type="match status" value="1"/>
</dbReference>
<evidence type="ECO:0000256" key="3">
    <source>
        <dbReference type="SAM" id="Phobius"/>
    </source>
</evidence>
<dbReference type="Pfam" id="PF11807">
    <property type="entry name" value="UstYa"/>
    <property type="match status" value="1"/>
</dbReference>
<keyword evidence="5" id="KW-1185">Reference proteome</keyword>
<dbReference type="VEuPathDB" id="FungiDB:JI435_059980"/>
<dbReference type="AlphaFoldDB" id="A0A7U2I9I8"/>
<keyword evidence="3" id="KW-0812">Transmembrane</keyword>
<gene>
    <name evidence="4" type="ORF">JI435_059980</name>
</gene>
<dbReference type="RefSeq" id="XP_001796386.1">
    <property type="nucleotide sequence ID" value="XM_001796334.1"/>
</dbReference>
<dbReference type="GO" id="GO:0043386">
    <property type="term" value="P:mycotoxin biosynthetic process"/>
    <property type="evidence" value="ECO:0007669"/>
    <property type="project" value="InterPro"/>
</dbReference>
<dbReference type="InterPro" id="IPR021765">
    <property type="entry name" value="UstYa-like"/>
</dbReference>
<protein>
    <recommendedName>
        <fullName evidence="6">Cyclochlorotine biosynthesis protein O</fullName>
    </recommendedName>
</protein>
<dbReference type="Proteomes" id="UP000663193">
    <property type="component" value="Chromosome 19"/>
</dbReference>
<evidence type="ECO:0008006" key="6">
    <source>
        <dbReference type="Google" id="ProtNLM"/>
    </source>
</evidence>
<name>A0A7U2I9I8_PHANO</name>
<feature type="transmembrane region" description="Helical" evidence="3">
    <location>
        <begin position="37"/>
        <end position="61"/>
    </location>
</feature>
<accession>A0A7U2I9I8</accession>
<evidence type="ECO:0000256" key="2">
    <source>
        <dbReference type="ARBA" id="ARBA00035112"/>
    </source>
</evidence>
<comment type="pathway">
    <text evidence="1">Mycotoxin biosynthesis.</text>
</comment>
<dbReference type="OMA" id="IMCQSDT"/>
<organism evidence="4 5">
    <name type="scientific">Phaeosphaeria nodorum (strain SN15 / ATCC MYA-4574 / FGSC 10173)</name>
    <name type="common">Glume blotch fungus</name>
    <name type="synonym">Parastagonospora nodorum</name>
    <dbReference type="NCBI Taxonomy" id="321614"/>
    <lineage>
        <taxon>Eukaryota</taxon>
        <taxon>Fungi</taxon>
        <taxon>Dikarya</taxon>
        <taxon>Ascomycota</taxon>
        <taxon>Pezizomycotina</taxon>
        <taxon>Dothideomycetes</taxon>
        <taxon>Pleosporomycetidae</taxon>
        <taxon>Pleosporales</taxon>
        <taxon>Pleosporineae</taxon>
        <taxon>Phaeosphaeriaceae</taxon>
        <taxon>Parastagonospora</taxon>
    </lineage>
</organism>
<dbReference type="KEGG" id="pno:SNOG_05998"/>
<proteinExistence type="inferred from homology"/>
<reference evidence="5" key="1">
    <citation type="journal article" date="2021" name="BMC Genomics">
        <title>Chromosome-level genome assembly and manually-curated proteome of model necrotroph Parastagonospora nodorum Sn15 reveals a genome-wide trove of candidate effector homologs, and redundancy of virulence-related functions within an accessory chromosome.</title>
        <authorList>
            <person name="Bertazzoni S."/>
            <person name="Jones D.A.B."/>
            <person name="Phan H.T."/>
            <person name="Tan K.-C."/>
            <person name="Hane J.K."/>
        </authorList>
    </citation>
    <scope>NUCLEOTIDE SEQUENCE [LARGE SCALE GENOMIC DNA]</scope>
    <source>
        <strain evidence="5">SN15 / ATCC MYA-4574 / FGSC 10173)</strain>
    </source>
</reference>
<evidence type="ECO:0000256" key="1">
    <source>
        <dbReference type="ARBA" id="ARBA00004685"/>
    </source>
</evidence>
<evidence type="ECO:0000313" key="4">
    <source>
        <dbReference type="EMBL" id="QRD05724.1"/>
    </source>
</evidence>
<evidence type="ECO:0000313" key="5">
    <source>
        <dbReference type="Proteomes" id="UP000663193"/>
    </source>
</evidence>
<keyword evidence="3" id="KW-1133">Transmembrane helix</keyword>
<dbReference type="PANTHER" id="PTHR33365">
    <property type="entry name" value="YALI0B05434P"/>
    <property type="match status" value="1"/>
</dbReference>
<keyword evidence="3" id="KW-0472">Membrane</keyword>
<comment type="similarity">
    <text evidence="2">Belongs to the ustYa family.</text>
</comment>
<dbReference type="EMBL" id="CP069041">
    <property type="protein sequence ID" value="QRD05724.1"/>
    <property type="molecule type" value="Genomic_DNA"/>
</dbReference>
<sequence length="258" mass="29707">MEKYVDSTSSDDRADFEDAALLNTNYIKQESQRRRNYVYITLANLFIFTLSMLSLICAVMSQKDTSSYSAAKLMDQFGIFSPAMHEVSYSRVKFELPNPLNSSKYVGITDDVENAWMDIAYLPDQMISESDFPKLAKPSTAMRVTSPSGETGYRVGLEVFHQLHCLNLLRMSTYPDYYTKLWWSDTNDEPAKVRAHLDHCIEILRMNLMCMADVNVFTFQPVEGKDGYWPDYESEHVCRNFEHVKEWANANAMPEADV</sequence>
<dbReference type="OrthoDB" id="3687641at2759"/>